<organism evidence="1 2">
    <name type="scientific">Gigaspora rosea</name>
    <dbReference type="NCBI Taxonomy" id="44941"/>
    <lineage>
        <taxon>Eukaryota</taxon>
        <taxon>Fungi</taxon>
        <taxon>Fungi incertae sedis</taxon>
        <taxon>Mucoromycota</taxon>
        <taxon>Glomeromycotina</taxon>
        <taxon>Glomeromycetes</taxon>
        <taxon>Diversisporales</taxon>
        <taxon>Gigasporaceae</taxon>
        <taxon>Gigaspora</taxon>
    </lineage>
</organism>
<dbReference type="STRING" id="44941.A0A397U285"/>
<evidence type="ECO:0000313" key="2">
    <source>
        <dbReference type="Proteomes" id="UP000266673"/>
    </source>
</evidence>
<dbReference type="PANTHER" id="PTHR47718">
    <property type="entry name" value="OS01G0519700 PROTEIN"/>
    <property type="match status" value="1"/>
</dbReference>
<dbReference type="AlphaFoldDB" id="A0A397U285"/>
<comment type="caution">
    <text evidence="1">The sequence shown here is derived from an EMBL/GenBank/DDBJ whole genome shotgun (WGS) entry which is preliminary data.</text>
</comment>
<dbReference type="Proteomes" id="UP000266673">
    <property type="component" value="Unassembled WGS sequence"/>
</dbReference>
<dbReference type="OrthoDB" id="2380176at2759"/>
<dbReference type="EMBL" id="QKWP01002329">
    <property type="protein sequence ID" value="RIB03761.1"/>
    <property type="molecule type" value="Genomic_DNA"/>
</dbReference>
<sequence length="193" mass="22377">MSKVLERDSGINDQIMIESQDDYKFFNDDVSSSELEIEIDSGITTCEYVTASLYSGKRFPTWEACERFLNNWDKEQGFSIVKDRVQREGNIIHRRTFLCKHSHLYDSTSNKDTKTKKTQSPFQVNTSCPKVNNSENSIVVNKIVYEHNYPLNPTVQKKFLEGKYPTHPIYSKDLYRVIQQFRPTAKSLSNDAA</sequence>
<keyword evidence="2" id="KW-1185">Reference proteome</keyword>
<evidence type="ECO:0000313" key="1">
    <source>
        <dbReference type="EMBL" id="RIB03761.1"/>
    </source>
</evidence>
<accession>A0A397U285</accession>
<protein>
    <recommendedName>
        <fullName evidence="3">FAR1 domain-containing protein</fullName>
    </recommendedName>
</protein>
<proteinExistence type="predicted"/>
<reference evidence="1 2" key="1">
    <citation type="submission" date="2018-06" db="EMBL/GenBank/DDBJ databases">
        <title>Comparative genomics reveals the genomic features of Rhizophagus irregularis, R. cerebriforme, R. diaphanum and Gigaspora rosea, and their symbiotic lifestyle signature.</title>
        <authorList>
            <person name="Morin E."/>
            <person name="San Clemente H."/>
            <person name="Chen E.C.H."/>
            <person name="De La Providencia I."/>
            <person name="Hainaut M."/>
            <person name="Kuo A."/>
            <person name="Kohler A."/>
            <person name="Murat C."/>
            <person name="Tang N."/>
            <person name="Roy S."/>
            <person name="Loubradou J."/>
            <person name="Henrissat B."/>
            <person name="Grigoriev I.V."/>
            <person name="Corradi N."/>
            <person name="Roux C."/>
            <person name="Martin F.M."/>
        </authorList>
    </citation>
    <scope>NUCLEOTIDE SEQUENCE [LARGE SCALE GENOMIC DNA]</scope>
    <source>
        <strain evidence="1 2">DAOM 194757</strain>
    </source>
</reference>
<gene>
    <name evidence="1" type="ORF">C2G38_2224140</name>
</gene>
<evidence type="ECO:0008006" key="3">
    <source>
        <dbReference type="Google" id="ProtNLM"/>
    </source>
</evidence>
<name>A0A397U285_9GLOM</name>